<dbReference type="EMBL" id="MSZX01000009">
    <property type="protein sequence ID" value="OPA75135.1"/>
    <property type="molecule type" value="Genomic_DNA"/>
</dbReference>
<feature type="transmembrane region" description="Helical" evidence="1">
    <location>
        <begin position="144"/>
        <end position="168"/>
    </location>
</feature>
<dbReference type="OrthoDB" id="9850287at2"/>
<reference evidence="2 3" key="1">
    <citation type="submission" date="2017-01" db="EMBL/GenBank/DDBJ databases">
        <title>Genome analysis of Paenibacillus selenitrireducens ES3-24.</title>
        <authorList>
            <person name="Xu D."/>
            <person name="Yao R."/>
            <person name="Zheng S."/>
        </authorList>
    </citation>
    <scope>NUCLEOTIDE SEQUENCE [LARGE SCALE GENOMIC DNA]</scope>
    <source>
        <strain evidence="2 3">ES3-24</strain>
    </source>
</reference>
<comment type="caution">
    <text evidence="2">The sequence shown here is derived from an EMBL/GenBank/DDBJ whole genome shotgun (WGS) entry which is preliminary data.</text>
</comment>
<keyword evidence="3" id="KW-1185">Reference proteome</keyword>
<dbReference type="STRING" id="1324314.BVG16_21235"/>
<evidence type="ECO:0000313" key="2">
    <source>
        <dbReference type="EMBL" id="OPA75135.1"/>
    </source>
</evidence>
<dbReference type="Proteomes" id="UP000190188">
    <property type="component" value="Unassembled WGS sequence"/>
</dbReference>
<gene>
    <name evidence="2" type="ORF">BVG16_21235</name>
</gene>
<keyword evidence="1" id="KW-0472">Membrane</keyword>
<organism evidence="2 3">
    <name type="scientific">Paenibacillus selenitireducens</name>
    <dbReference type="NCBI Taxonomy" id="1324314"/>
    <lineage>
        <taxon>Bacteria</taxon>
        <taxon>Bacillati</taxon>
        <taxon>Bacillota</taxon>
        <taxon>Bacilli</taxon>
        <taxon>Bacillales</taxon>
        <taxon>Paenibacillaceae</taxon>
        <taxon>Paenibacillus</taxon>
    </lineage>
</organism>
<dbReference type="AlphaFoldDB" id="A0A1T2X5P5"/>
<protein>
    <submittedName>
        <fullName evidence="2">Uncharacterized protein</fullName>
    </submittedName>
</protein>
<name>A0A1T2X5P5_9BACL</name>
<keyword evidence="1" id="KW-1133">Transmembrane helix</keyword>
<proteinExistence type="predicted"/>
<evidence type="ECO:0000313" key="3">
    <source>
        <dbReference type="Proteomes" id="UP000190188"/>
    </source>
</evidence>
<dbReference type="RefSeq" id="WP_078501208.1">
    <property type="nucleotide sequence ID" value="NZ_MSZX01000009.1"/>
</dbReference>
<keyword evidence="1" id="KW-0812">Transmembrane</keyword>
<sequence length="173" mass="20367">MIFFVLFLVILTLPLSIKATTSYFQTKRLLRDVGIALESHFKENCTQEIRIENLWLTKRDFLIIGGPYFEYGFDYYTGGKWKKYEDRAGHQNNFSLLLNDNYFCSTSTNYLVYNDLNKTMVKDNFSENYAVKVSIWGNFEKQLLFLYGSIILIIDTLIAAVWCLIIFIRKRKA</sequence>
<evidence type="ECO:0000256" key="1">
    <source>
        <dbReference type="SAM" id="Phobius"/>
    </source>
</evidence>
<accession>A0A1T2X5P5</accession>